<dbReference type="GO" id="GO:0004526">
    <property type="term" value="F:ribonuclease P activity"/>
    <property type="evidence" value="ECO:0007669"/>
    <property type="project" value="UniProtKB-EC"/>
</dbReference>
<comment type="subunit">
    <text evidence="6">Consists of a catalytic RNA component (M1 or rnpB) and a protein subunit.</text>
</comment>
<keyword evidence="4 6" id="KW-0378">Hydrolase</keyword>
<dbReference type="SUPFAM" id="SSF54211">
    <property type="entry name" value="Ribosomal protein S5 domain 2-like"/>
    <property type="match status" value="1"/>
</dbReference>
<reference evidence="9" key="1">
    <citation type="journal article" date="2019" name="Int. J. Syst. Evol. Microbiol.">
        <title>The Global Catalogue of Microorganisms (GCM) 10K type strain sequencing project: providing services to taxonomists for standard genome sequencing and annotation.</title>
        <authorList>
            <consortium name="The Broad Institute Genomics Platform"/>
            <consortium name="The Broad Institute Genome Sequencing Center for Infectious Disease"/>
            <person name="Wu L."/>
            <person name="Ma J."/>
        </authorList>
    </citation>
    <scope>NUCLEOTIDE SEQUENCE [LARGE SCALE GENOMIC DNA]</scope>
    <source>
        <strain evidence="9">YJ-61-S</strain>
    </source>
</reference>
<name>A0ABV9HUZ9_9FLAO</name>
<dbReference type="PANTHER" id="PTHR33992">
    <property type="entry name" value="RIBONUCLEASE P PROTEIN COMPONENT"/>
    <property type="match status" value="1"/>
</dbReference>
<dbReference type="InterPro" id="IPR014721">
    <property type="entry name" value="Ribsml_uS5_D2-typ_fold_subgr"/>
</dbReference>
<keyword evidence="3 6" id="KW-0255">Endonuclease</keyword>
<gene>
    <name evidence="6 8" type="primary">rnpA</name>
    <name evidence="8" type="ORF">ACFO3O_07405</name>
</gene>
<dbReference type="NCBIfam" id="TIGR00188">
    <property type="entry name" value="rnpA"/>
    <property type="match status" value="1"/>
</dbReference>
<dbReference type="RefSeq" id="WP_379977951.1">
    <property type="nucleotide sequence ID" value="NZ_JBHSFV010000003.1"/>
</dbReference>
<evidence type="ECO:0000256" key="4">
    <source>
        <dbReference type="ARBA" id="ARBA00022801"/>
    </source>
</evidence>
<dbReference type="Gene3D" id="3.30.230.10">
    <property type="match status" value="1"/>
</dbReference>
<keyword evidence="9" id="KW-1185">Reference proteome</keyword>
<dbReference type="Pfam" id="PF00825">
    <property type="entry name" value="Ribonuclease_P"/>
    <property type="match status" value="1"/>
</dbReference>
<dbReference type="InterPro" id="IPR000100">
    <property type="entry name" value="RNase_P"/>
</dbReference>
<evidence type="ECO:0000256" key="7">
    <source>
        <dbReference type="NCBIfam" id="TIGR00188"/>
    </source>
</evidence>
<keyword evidence="2 6" id="KW-0540">Nuclease</keyword>
<evidence type="ECO:0000256" key="6">
    <source>
        <dbReference type="HAMAP-Rule" id="MF_00227"/>
    </source>
</evidence>
<comment type="catalytic activity">
    <reaction evidence="6">
        <text>Endonucleolytic cleavage of RNA, removing 5'-extranucleotides from tRNA precursor.</text>
        <dbReference type="EC" id="3.1.26.5"/>
    </reaction>
</comment>
<comment type="similarity">
    <text evidence="6">Belongs to the RnpA family.</text>
</comment>
<dbReference type="EC" id="3.1.26.5" evidence="6 7"/>
<evidence type="ECO:0000256" key="3">
    <source>
        <dbReference type="ARBA" id="ARBA00022759"/>
    </source>
</evidence>
<dbReference type="HAMAP" id="MF_00227">
    <property type="entry name" value="RNase_P"/>
    <property type="match status" value="1"/>
</dbReference>
<comment type="function">
    <text evidence="6">RNaseP catalyzes the removal of the 5'-leader sequence from pre-tRNA to produce the mature 5'-terminus. It can also cleave other RNA substrates such as 4.5S RNA. The protein component plays an auxiliary but essential role in vivo by binding to the 5'-leader sequence and broadening the substrate specificity of the ribozyme.</text>
</comment>
<dbReference type="InterPro" id="IPR020568">
    <property type="entry name" value="Ribosomal_Su5_D2-typ_SF"/>
</dbReference>
<accession>A0ABV9HUZ9</accession>
<evidence type="ECO:0000313" key="8">
    <source>
        <dbReference type="EMBL" id="MFC4633728.1"/>
    </source>
</evidence>
<protein>
    <recommendedName>
        <fullName evidence="6 7">Ribonuclease P protein component</fullName>
        <shortName evidence="6">RNase P protein</shortName>
        <shortName evidence="6">RNaseP protein</shortName>
        <ecNumber evidence="6 7">3.1.26.5</ecNumber>
    </recommendedName>
    <alternativeName>
        <fullName evidence="6">Protein C5</fullName>
    </alternativeName>
</protein>
<sequence>MIQEHTFPTKEKLKSKKLIDALFIEGNSVKAFPLRMVFIETVLPYPEITLQAGVSVSKRNHKLAVTRNRIKRLMREAYRTHKHMIDTKGTTFAILIIYTGRGVITYQELERSMVKLLKRFNDAITITHP</sequence>
<evidence type="ECO:0000256" key="1">
    <source>
        <dbReference type="ARBA" id="ARBA00022694"/>
    </source>
</evidence>
<evidence type="ECO:0000256" key="2">
    <source>
        <dbReference type="ARBA" id="ARBA00022722"/>
    </source>
</evidence>
<evidence type="ECO:0000313" key="9">
    <source>
        <dbReference type="Proteomes" id="UP001596043"/>
    </source>
</evidence>
<comment type="caution">
    <text evidence="8">The sequence shown here is derived from an EMBL/GenBank/DDBJ whole genome shotgun (WGS) entry which is preliminary data.</text>
</comment>
<dbReference type="PANTHER" id="PTHR33992:SF1">
    <property type="entry name" value="RIBONUCLEASE P PROTEIN COMPONENT"/>
    <property type="match status" value="1"/>
</dbReference>
<evidence type="ECO:0000256" key="5">
    <source>
        <dbReference type="ARBA" id="ARBA00022884"/>
    </source>
</evidence>
<proteinExistence type="inferred from homology"/>
<keyword evidence="5 6" id="KW-0694">RNA-binding</keyword>
<dbReference type="Proteomes" id="UP001596043">
    <property type="component" value="Unassembled WGS sequence"/>
</dbReference>
<organism evidence="8 9">
    <name type="scientific">Dokdonia ponticola</name>
    <dbReference type="NCBI Taxonomy" id="2041041"/>
    <lineage>
        <taxon>Bacteria</taxon>
        <taxon>Pseudomonadati</taxon>
        <taxon>Bacteroidota</taxon>
        <taxon>Flavobacteriia</taxon>
        <taxon>Flavobacteriales</taxon>
        <taxon>Flavobacteriaceae</taxon>
        <taxon>Dokdonia</taxon>
    </lineage>
</organism>
<dbReference type="EMBL" id="JBHSFV010000003">
    <property type="protein sequence ID" value="MFC4633728.1"/>
    <property type="molecule type" value="Genomic_DNA"/>
</dbReference>
<keyword evidence="1 6" id="KW-0819">tRNA processing</keyword>